<dbReference type="EMBL" id="JARQWQ010000129">
    <property type="protein sequence ID" value="KAK2549256.1"/>
    <property type="molecule type" value="Genomic_DNA"/>
</dbReference>
<comment type="caution">
    <text evidence="1">The sequence shown here is derived from an EMBL/GenBank/DDBJ whole genome shotgun (WGS) entry which is preliminary data.</text>
</comment>
<gene>
    <name evidence="1" type="ORF">P5673_030373</name>
</gene>
<name>A0AAD9UTD5_ACRCE</name>
<keyword evidence="2" id="KW-1185">Reference proteome</keyword>
<protein>
    <submittedName>
        <fullName evidence="1">Uncharacterized protein</fullName>
    </submittedName>
</protein>
<sequence length="74" mass="8191">MAAIPNSIAKFARICVYPTTHPNFSLLSFGEEAEEEESEVVSVNKPFLIPAVQKAMYNSQASLHNPPSVHYVEN</sequence>
<dbReference type="Proteomes" id="UP001249851">
    <property type="component" value="Unassembled WGS sequence"/>
</dbReference>
<organism evidence="1 2">
    <name type="scientific">Acropora cervicornis</name>
    <name type="common">Staghorn coral</name>
    <dbReference type="NCBI Taxonomy" id="6130"/>
    <lineage>
        <taxon>Eukaryota</taxon>
        <taxon>Metazoa</taxon>
        <taxon>Cnidaria</taxon>
        <taxon>Anthozoa</taxon>
        <taxon>Hexacorallia</taxon>
        <taxon>Scleractinia</taxon>
        <taxon>Astrocoeniina</taxon>
        <taxon>Acroporidae</taxon>
        <taxon>Acropora</taxon>
    </lineage>
</organism>
<evidence type="ECO:0000313" key="1">
    <source>
        <dbReference type="EMBL" id="KAK2549256.1"/>
    </source>
</evidence>
<reference evidence="1" key="1">
    <citation type="journal article" date="2023" name="G3 (Bethesda)">
        <title>Whole genome assembly and annotation of the endangered Caribbean coral Acropora cervicornis.</title>
        <authorList>
            <person name="Selwyn J.D."/>
            <person name="Vollmer S.V."/>
        </authorList>
    </citation>
    <scope>NUCLEOTIDE SEQUENCE</scope>
    <source>
        <strain evidence="1">K2</strain>
    </source>
</reference>
<proteinExistence type="predicted"/>
<reference evidence="1" key="2">
    <citation type="journal article" date="2023" name="Science">
        <title>Genomic signatures of disease resistance in endangered staghorn corals.</title>
        <authorList>
            <person name="Vollmer S.V."/>
            <person name="Selwyn J.D."/>
            <person name="Despard B.A."/>
            <person name="Roesel C.L."/>
        </authorList>
    </citation>
    <scope>NUCLEOTIDE SEQUENCE</scope>
    <source>
        <strain evidence="1">K2</strain>
    </source>
</reference>
<accession>A0AAD9UTD5</accession>
<evidence type="ECO:0000313" key="2">
    <source>
        <dbReference type="Proteomes" id="UP001249851"/>
    </source>
</evidence>
<dbReference type="AlphaFoldDB" id="A0AAD9UTD5"/>